<dbReference type="PANTHER" id="PTHR30244:SF36">
    <property type="entry name" value="3-OXO-GLUCOSE-6-PHOSPHATE:GLUTAMATE AMINOTRANSFERASE"/>
    <property type="match status" value="1"/>
</dbReference>
<dbReference type="InterPro" id="IPR015421">
    <property type="entry name" value="PyrdxlP-dep_Trfase_major"/>
</dbReference>
<dbReference type="PANTHER" id="PTHR30244">
    <property type="entry name" value="TRANSAMINASE"/>
    <property type="match status" value="1"/>
</dbReference>
<accession>A0A3B0THC5</accession>
<evidence type="ECO:0000256" key="1">
    <source>
        <dbReference type="ARBA" id="ARBA00022898"/>
    </source>
</evidence>
<dbReference type="InterPro" id="IPR015424">
    <property type="entry name" value="PyrdxlP-dep_Trfase"/>
</dbReference>
<dbReference type="GO" id="GO:0030170">
    <property type="term" value="F:pyridoxal phosphate binding"/>
    <property type="evidence" value="ECO:0007669"/>
    <property type="project" value="TreeGrafter"/>
</dbReference>
<organism evidence="3">
    <name type="scientific">hydrothermal vent metagenome</name>
    <dbReference type="NCBI Taxonomy" id="652676"/>
    <lineage>
        <taxon>unclassified sequences</taxon>
        <taxon>metagenomes</taxon>
        <taxon>ecological metagenomes</taxon>
    </lineage>
</organism>
<proteinExistence type="inferred from homology"/>
<keyword evidence="3" id="KW-0032">Aminotransferase</keyword>
<keyword evidence="3" id="KW-0808">Transferase</keyword>
<dbReference type="CDD" id="cd00616">
    <property type="entry name" value="AHBA_syn"/>
    <property type="match status" value="1"/>
</dbReference>
<dbReference type="GO" id="GO:0008483">
    <property type="term" value="F:transaminase activity"/>
    <property type="evidence" value="ECO:0007669"/>
    <property type="project" value="UniProtKB-KW"/>
</dbReference>
<comment type="similarity">
    <text evidence="2">Belongs to the DegT/DnrJ/EryC1 family.</text>
</comment>
<protein>
    <submittedName>
        <fullName evidence="3">Aminotransferase, DegT/DnrJ/EryC1/StrS family</fullName>
    </submittedName>
</protein>
<dbReference type="InterPro" id="IPR015422">
    <property type="entry name" value="PyrdxlP-dep_Trfase_small"/>
</dbReference>
<dbReference type="AlphaFoldDB" id="A0A3B0THC5"/>
<name>A0A3B0THC5_9ZZZZ</name>
<dbReference type="EMBL" id="UOEP01000007">
    <property type="protein sequence ID" value="VAW12697.1"/>
    <property type="molecule type" value="Genomic_DNA"/>
</dbReference>
<gene>
    <name evidence="3" type="ORF">MNBD_BACTEROID01-463</name>
</gene>
<dbReference type="InterPro" id="IPR000653">
    <property type="entry name" value="DegT/StrS_aminotransferase"/>
</dbReference>
<reference evidence="3" key="1">
    <citation type="submission" date="2018-06" db="EMBL/GenBank/DDBJ databases">
        <authorList>
            <person name="Zhirakovskaya E."/>
        </authorList>
    </citation>
    <scope>NUCLEOTIDE SEQUENCE</scope>
</reference>
<dbReference type="Gene3D" id="3.40.640.10">
    <property type="entry name" value="Type I PLP-dependent aspartate aminotransferase-like (Major domain)"/>
    <property type="match status" value="1"/>
</dbReference>
<evidence type="ECO:0000256" key="2">
    <source>
        <dbReference type="ARBA" id="ARBA00037999"/>
    </source>
</evidence>
<sequence length="374" mass="41581">MQNILMVDLYGQYLKLKTEIDEAIQEVIRSSVFIKTGKVVDFERQLSQFMGAEVITCGNGTDALQIAFMALGLQPGDEVITTPFTFVSTVEVLVLLGLKPVFADVDSATFNINTDGIERLITSKTKAILPVHLFGQCACMESIMGIAGRYGLYVIEDSAQAIGTTYFFKNGTAKNAGTIGNIGTTSFFPSKGLGAFGDGGAIFCNDKGLAVKMRSVANHGMTEKYQYENVGLNSRLDNIQAAILEVKLKYLGEHINARQKAAAFYDENLKNIDRLFLPGKAGYSNHTYHQYTVRTKLRNELKIFLEENGIPSAVYYPKPLHLQKAYRFLGYTEGDFPIGEKLSETVLSLPMHTELTEKQLIFITNKVKEFFKKY</sequence>
<keyword evidence="1" id="KW-0663">Pyridoxal phosphate</keyword>
<dbReference type="Gene3D" id="3.90.1150.10">
    <property type="entry name" value="Aspartate Aminotransferase, domain 1"/>
    <property type="match status" value="1"/>
</dbReference>
<dbReference type="SUPFAM" id="SSF53383">
    <property type="entry name" value="PLP-dependent transferases"/>
    <property type="match status" value="1"/>
</dbReference>
<dbReference type="Pfam" id="PF01041">
    <property type="entry name" value="DegT_DnrJ_EryC1"/>
    <property type="match status" value="1"/>
</dbReference>
<dbReference type="GO" id="GO:0000271">
    <property type="term" value="P:polysaccharide biosynthetic process"/>
    <property type="evidence" value="ECO:0007669"/>
    <property type="project" value="TreeGrafter"/>
</dbReference>
<evidence type="ECO:0000313" key="3">
    <source>
        <dbReference type="EMBL" id="VAW12697.1"/>
    </source>
</evidence>
<dbReference type="PIRSF" id="PIRSF000390">
    <property type="entry name" value="PLP_StrS"/>
    <property type="match status" value="1"/>
</dbReference>